<organism evidence="2 3">
    <name type="scientific">Orbilia javanica</name>
    <dbReference type="NCBI Taxonomy" id="47235"/>
    <lineage>
        <taxon>Eukaryota</taxon>
        <taxon>Fungi</taxon>
        <taxon>Dikarya</taxon>
        <taxon>Ascomycota</taxon>
        <taxon>Pezizomycotina</taxon>
        <taxon>Orbiliomycetes</taxon>
        <taxon>Orbiliales</taxon>
        <taxon>Orbiliaceae</taxon>
        <taxon>Orbilia</taxon>
    </lineage>
</organism>
<feature type="domain" description="Carboxylesterase type B" evidence="1">
    <location>
        <begin position="43"/>
        <end position="471"/>
    </location>
</feature>
<dbReference type="InterPro" id="IPR050309">
    <property type="entry name" value="Type-B_Carboxylest/Lipase"/>
</dbReference>
<name>A0AAN8RGD4_9PEZI</name>
<reference evidence="2 3" key="1">
    <citation type="submission" date="2019-10" db="EMBL/GenBank/DDBJ databases">
        <authorList>
            <person name="Palmer J.M."/>
        </authorList>
    </citation>
    <scope>NUCLEOTIDE SEQUENCE [LARGE SCALE GENOMIC DNA]</scope>
    <source>
        <strain evidence="2 3">TWF718</strain>
    </source>
</reference>
<dbReference type="InterPro" id="IPR029058">
    <property type="entry name" value="AB_hydrolase_fold"/>
</dbReference>
<protein>
    <recommendedName>
        <fullName evidence="1">Carboxylesterase type B domain-containing protein</fullName>
    </recommendedName>
</protein>
<gene>
    <name evidence="2" type="ORF">TWF718_000383</name>
</gene>
<dbReference type="PANTHER" id="PTHR11559">
    <property type="entry name" value="CARBOXYLESTERASE"/>
    <property type="match status" value="1"/>
</dbReference>
<evidence type="ECO:0000259" key="1">
    <source>
        <dbReference type="Pfam" id="PF00135"/>
    </source>
</evidence>
<sequence length="620" mass="68971">MRPRDLGTKLFASFVLFGGVLCNIPDLKLKWGTYSPKPIPNLTDVKVYRDVRFGLPPTGARRFMAAESPDENFDTSHDRPANCIAVPLSLLKSPDCRAGSGVALGLLDTENPPDQNEDCLFLDIYVPWNLTDYKTPLPVIVWFYGGAYIAGSKLNDKTQGMLYGGVGAIRAAALHGKGAIFVVGNYRLGALGWLAGTYVEGHATPNAGLTDQRLLLEFVQKYIRQVGGDPDNVSAWGESAGGGSILHHLVARNEDGSLRDPLFKKAIVQSPAYEWRTARKGKLQEEYLNFTKKVLGGEDHSITALQNAPIEKIREVNEEMACNSHKSGLFPFGPAVDGKLIKQIPVYALGQKDQYWRDLESIIASHVATEAASFTKGLRIHTEAQFTKLAGLSFDDQVVEHIKQSGLYCKGLFPNWKGCYTEIVQDSMFMANVRAVYEAYKGKCYMLNYRWPKDTFAKHGTDLLFTFDYKEIDIGKLTGDLLESWDKLGKRIGQVAGRFHLRIEATASIFQQYFASHAACSSPSACRDPDVPEWSPTTGDGDKLQDGVMLIQIPLNKYGSRRVKAKPYEYFTVGQEPDTDTTFTKYKFWSKILGLIMDERGVGKAETTDSEERVAYRDEL</sequence>
<dbReference type="Gene3D" id="3.40.50.1820">
    <property type="entry name" value="alpha/beta hydrolase"/>
    <property type="match status" value="1"/>
</dbReference>
<dbReference type="InterPro" id="IPR002018">
    <property type="entry name" value="CarbesteraseB"/>
</dbReference>
<dbReference type="EMBL" id="JAVHNR010000001">
    <property type="protein sequence ID" value="KAK6356010.1"/>
    <property type="molecule type" value="Genomic_DNA"/>
</dbReference>
<evidence type="ECO:0000313" key="2">
    <source>
        <dbReference type="EMBL" id="KAK6356010.1"/>
    </source>
</evidence>
<dbReference type="AlphaFoldDB" id="A0AAN8RGD4"/>
<dbReference type="PROSITE" id="PS00941">
    <property type="entry name" value="CARBOXYLESTERASE_B_2"/>
    <property type="match status" value="1"/>
</dbReference>
<dbReference type="Pfam" id="PF00135">
    <property type="entry name" value="COesterase"/>
    <property type="match status" value="1"/>
</dbReference>
<evidence type="ECO:0000313" key="3">
    <source>
        <dbReference type="Proteomes" id="UP001313282"/>
    </source>
</evidence>
<keyword evidence="3" id="KW-1185">Reference proteome</keyword>
<comment type="caution">
    <text evidence="2">The sequence shown here is derived from an EMBL/GenBank/DDBJ whole genome shotgun (WGS) entry which is preliminary data.</text>
</comment>
<accession>A0AAN8RGD4</accession>
<dbReference type="Proteomes" id="UP001313282">
    <property type="component" value="Unassembled WGS sequence"/>
</dbReference>
<proteinExistence type="predicted"/>
<dbReference type="InterPro" id="IPR019819">
    <property type="entry name" value="Carboxylesterase_B_CS"/>
</dbReference>
<dbReference type="SUPFAM" id="SSF53474">
    <property type="entry name" value="alpha/beta-Hydrolases"/>
    <property type="match status" value="1"/>
</dbReference>